<evidence type="ECO:0000313" key="2">
    <source>
        <dbReference type="Proteomes" id="UP000836387"/>
    </source>
</evidence>
<name>A0ACA9TKM1_BIOOC</name>
<dbReference type="EMBL" id="CADEHS020000005">
    <property type="protein sequence ID" value="CAG9941398.1"/>
    <property type="molecule type" value="Genomic_DNA"/>
</dbReference>
<organism evidence="1 2">
    <name type="scientific">Clonostachys rosea f. rosea IK726</name>
    <dbReference type="NCBI Taxonomy" id="1349383"/>
    <lineage>
        <taxon>Eukaryota</taxon>
        <taxon>Fungi</taxon>
        <taxon>Dikarya</taxon>
        <taxon>Ascomycota</taxon>
        <taxon>Pezizomycotina</taxon>
        <taxon>Sordariomycetes</taxon>
        <taxon>Hypocreomycetidae</taxon>
        <taxon>Hypocreales</taxon>
        <taxon>Bionectriaceae</taxon>
        <taxon>Clonostachys</taxon>
    </lineage>
</organism>
<keyword evidence="2" id="KW-1185">Reference proteome</keyword>
<sequence length="367" mass="41162">MGAQQSSSQGSGHDAAAPTQKTCYYELLAIDKHATDEEALTLTRIKKAYRRKALELHPDRNLDNVAVATQKFAEVQSAYEVLSDPQERAWYDSHPNQEKLASAQVSDWVTARENEVEEDHFEESDEEEEEESEVEVLECVVCNKEFKSLNQLEAHERSKKHTKAVQQLRRQMRKEGAELELDSATNSHAKEEAKSKSKSNSKNNLDSESESEADVPHAPSPPSPSITPQEDLAAEDIKKDESQIPEQDADTPSSDDGDYAPRSAVQDRLFESDLHVIVDENDQELAAALDETSINETTAPEKKKGKAKMKREKKAAREAETTETNRCVVCKETFPSRTKLFQHINDEGHATPMPSSSKKRTKGTKKR</sequence>
<reference evidence="1" key="1">
    <citation type="submission" date="2020-04" db="EMBL/GenBank/DDBJ databases">
        <authorList>
            <person name="Broberg M."/>
        </authorList>
    </citation>
    <scope>NUCLEOTIDE SEQUENCE</scope>
</reference>
<evidence type="ECO:0000313" key="1">
    <source>
        <dbReference type="EMBL" id="CAG9941398.1"/>
    </source>
</evidence>
<comment type="caution">
    <text evidence="1">The sequence shown here is derived from an EMBL/GenBank/DDBJ whole genome shotgun (WGS) entry which is preliminary data.</text>
</comment>
<gene>
    <name evidence="1" type="ORF">CRV2_00002827</name>
</gene>
<protein>
    <submittedName>
        <fullName evidence="1">Uncharacterized protein</fullName>
    </submittedName>
</protein>
<reference evidence="1" key="2">
    <citation type="submission" date="2021-10" db="EMBL/GenBank/DDBJ databases">
        <authorList>
            <person name="Piombo E."/>
        </authorList>
    </citation>
    <scope>NUCLEOTIDE SEQUENCE</scope>
</reference>
<dbReference type="Proteomes" id="UP000836387">
    <property type="component" value="Unassembled WGS sequence"/>
</dbReference>
<accession>A0ACA9TKM1</accession>
<proteinExistence type="predicted"/>